<protein>
    <submittedName>
        <fullName evidence="2">Uncharacterized protein</fullName>
    </submittedName>
</protein>
<feature type="compositionally biased region" description="Polar residues" evidence="1">
    <location>
        <begin position="251"/>
        <end position="261"/>
    </location>
</feature>
<organism evidence="2 3">
    <name type="scientific">Canavalia gladiata</name>
    <name type="common">Sword bean</name>
    <name type="synonym">Dolichos gladiatus</name>
    <dbReference type="NCBI Taxonomy" id="3824"/>
    <lineage>
        <taxon>Eukaryota</taxon>
        <taxon>Viridiplantae</taxon>
        <taxon>Streptophyta</taxon>
        <taxon>Embryophyta</taxon>
        <taxon>Tracheophyta</taxon>
        <taxon>Spermatophyta</taxon>
        <taxon>Magnoliopsida</taxon>
        <taxon>eudicotyledons</taxon>
        <taxon>Gunneridae</taxon>
        <taxon>Pentapetalae</taxon>
        <taxon>rosids</taxon>
        <taxon>fabids</taxon>
        <taxon>Fabales</taxon>
        <taxon>Fabaceae</taxon>
        <taxon>Papilionoideae</taxon>
        <taxon>50 kb inversion clade</taxon>
        <taxon>NPAAA clade</taxon>
        <taxon>indigoferoid/millettioid clade</taxon>
        <taxon>Phaseoleae</taxon>
        <taxon>Canavalia</taxon>
    </lineage>
</organism>
<keyword evidence="3" id="KW-1185">Reference proteome</keyword>
<feature type="region of interest" description="Disordered" evidence="1">
    <location>
        <begin position="371"/>
        <end position="394"/>
    </location>
</feature>
<dbReference type="Proteomes" id="UP001367508">
    <property type="component" value="Unassembled WGS sequence"/>
</dbReference>
<feature type="region of interest" description="Disordered" evidence="1">
    <location>
        <begin position="151"/>
        <end position="180"/>
    </location>
</feature>
<comment type="caution">
    <text evidence="2">The sequence shown here is derived from an EMBL/GenBank/DDBJ whole genome shotgun (WGS) entry which is preliminary data.</text>
</comment>
<feature type="compositionally biased region" description="Polar residues" evidence="1">
    <location>
        <begin position="159"/>
        <end position="169"/>
    </location>
</feature>
<evidence type="ECO:0000313" key="3">
    <source>
        <dbReference type="Proteomes" id="UP001367508"/>
    </source>
</evidence>
<dbReference type="PANTHER" id="PTHR31390:SF12">
    <property type="entry name" value="PUTATIVE (DUF3527)-RELATED"/>
    <property type="match status" value="1"/>
</dbReference>
<feature type="compositionally biased region" description="Basic and acidic residues" evidence="1">
    <location>
        <begin position="66"/>
        <end position="78"/>
    </location>
</feature>
<accession>A0AAN9M8Q3</accession>
<dbReference type="InterPro" id="IPR021916">
    <property type="entry name" value="DUF3527"/>
</dbReference>
<evidence type="ECO:0000313" key="2">
    <source>
        <dbReference type="EMBL" id="KAK7349921.1"/>
    </source>
</evidence>
<reference evidence="2 3" key="1">
    <citation type="submission" date="2024-01" db="EMBL/GenBank/DDBJ databases">
        <title>The genomes of 5 underutilized Papilionoideae crops provide insights into root nodulation and disease resistanc.</title>
        <authorList>
            <person name="Jiang F."/>
        </authorList>
    </citation>
    <scope>NUCLEOTIDE SEQUENCE [LARGE SCALE GENOMIC DNA]</scope>
    <source>
        <strain evidence="2">LVBAO_FW01</strain>
        <tissue evidence="2">Leaves</tissue>
    </source>
</reference>
<name>A0AAN9M8Q3_CANGL</name>
<feature type="compositionally biased region" description="Basic and acidic residues" evidence="1">
    <location>
        <begin position="170"/>
        <end position="179"/>
    </location>
</feature>
<feature type="region of interest" description="Disordered" evidence="1">
    <location>
        <begin position="542"/>
        <end position="575"/>
    </location>
</feature>
<feature type="compositionally biased region" description="Polar residues" evidence="1">
    <location>
        <begin position="542"/>
        <end position="553"/>
    </location>
</feature>
<sequence length="961" mass="106438">MPINFQPSNGLLKPAEDMGFGLDLRKSISKQHSNSKKEGSVLPHSNRSSKDADKMKSKSGVGPPCRDLKQKAKLDAEGKIQNLETVRKRSTENDELVKHMSNLPGYLLHNGRVENSQEKAFNVGVLDWSRLEKWKHKHKHIPVLASNFTSFNSSESSSRTATKPSNSVGSKEKLNDKKGLCSSGIKSSYRECIPESSRLAFHDIKRFEPSKSGTKSIGDEKKRPPLAFESFGKTNSNKSLEKERRNHYSKRTSQVGNVASNSRRRGVSSVPNENANGRDGGAKQNMEGLQEYNHKKKERNHKSCSDMGQPCVKSKNKGASSCSKKMSSSSSETRKMVDQLQDSDFRLGHKHCHSKSSNIVLLYPQEIPQSSSSDDFQLSELRTSSDENFSESSQSSLSYVSLPEEEVYNGCSELPLSSARHSAVELSSYSETMQHSISTDLGIGHNSVMSETPASIINRMSSLESVGDCLEKDVLDTKLRDQCIFSNLKSLDQETAELTTQKEMNPCHNRRFSFSLSRIGRSFSFKEGPTLPQFSSTYISAKSGPVTPQSSLRWDNLSKEKAKSHNRTKSSPLRRLLDPILKHKASDKHHSAESSQTPEGSVNSSFRMISFNGSLVAEKCKGSSIQGLLQLTIKNGVPLFKFVLNNERKIFAATRNSLTSLEKGDLGCCFTFYRVNEIKKKSGGWIGHGSKEKSCGYAYNVVAQMKFSGSKLTEPINQNSDRKRMVKEYVLSGVEIGQTDQGPPQFIQSAELVAVIVETSCEKNNAELHGDDNLLKKGCTKCLVDERCLCSSGENYTSDCTTVILPGGVHGSPIKGEPTPLIYRWKTGGSCDCGGWDIGCKLLVLSNQKQNSNISKCYKLHRHRFQLFSQEGTQQDTPHFTLLPLKDGFYSVEFNSTITHLQAFFISVAVLSCQKLPGSLEMCSLHEEILKEHSSKDTSKLQGKAPLKYAPIPPLSPVGRV</sequence>
<dbReference type="EMBL" id="JAYMYQ010000002">
    <property type="protein sequence ID" value="KAK7349921.1"/>
    <property type="molecule type" value="Genomic_DNA"/>
</dbReference>
<dbReference type="AlphaFoldDB" id="A0AAN9M8Q3"/>
<dbReference type="PANTHER" id="PTHR31390">
    <property type="entry name" value="EXPRESSED PROTEIN"/>
    <property type="match status" value="1"/>
</dbReference>
<feature type="compositionally biased region" description="Low complexity" evidence="1">
    <location>
        <begin position="320"/>
        <end position="331"/>
    </location>
</feature>
<feature type="compositionally biased region" description="Polar residues" evidence="1">
    <location>
        <begin position="371"/>
        <end position="382"/>
    </location>
</feature>
<feature type="region of interest" description="Disordered" evidence="1">
    <location>
        <begin position="23"/>
        <end position="80"/>
    </location>
</feature>
<feature type="region of interest" description="Disordered" evidence="1">
    <location>
        <begin position="209"/>
        <end position="337"/>
    </location>
</feature>
<gene>
    <name evidence="2" type="ORF">VNO77_07810</name>
</gene>
<evidence type="ECO:0000256" key="1">
    <source>
        <dbReference type="SAM" id="MobiDB-lite"/>
    </source>
</evidence>
<proteinExistence type="predicted"/>
<dbReference type="Pfam" id="PF12043">
    <property type="entry name" value="DUF3527"/>
    <property type="match status" value="2"/>
</dbReference>